<name>A0A1X2GSV7_9FUNG</name>
<keyword evidence="8" id="KW-0496">Mitochondrion</keyword>
<evidence type="ECO:0000256" key="18">
    <source>
        <dbReference type="ARBA" id="ARBA00069748"/>
    </source>
</evidence>
<dbReference type="STRING" id="101127.A0A1X2GSV7"/>
<protein>
    <recommendedName>
        <fullName evidence="18">Glutathione S-transferase 3, mitochondrial</fullName>
        <ecNumber evidence="15">4.4.1.20</ecNumber>
    </recommendedName>
    <alternativeName>
        <fullName evidence="19">Glutathione peroxidase MGST3</fullName>
    </alternativeName>
    <alternativeName>
        <fullName evidence="20">LTC4 synthase MGST3</fullName>
    </alternativeName>
</protein>
<evidence type="ECO:0000256" key="13">
    <source>
        <dbReference type="ARBA" id="ARBA00037884"/>
    </source>
</evidence>
<evidence type="ECO:0000256" key="8">
    <source>
        <dbReference type="ARBA" id="ARBA00023128"/>
    </source>
</evidence>
<dbReference type="GO" id="GO:0004602">
    <property type="term" value="F:glutathione peroxidase activity"/>
    <property type="evidence" value="ECO:0007669"/>
    <property type="project" value="TreeGrafter"/>
</dbReference>
<comment type="catalytic activity">
    <reaction evidence="17">
        <text>15-deoxy-Delta(12,14)-prostaglandin J2 + glutathione = 15-deoxy-Delta(12,14)-prostaglandin J2-S-(R)-glutathione</text>
        <dbReference type="Rhea" id="RHEA:75963"/>
        <dbReference type="ChEBI" id="CHEBI:57925"/>
        <dbReference type="ChEBI" id="CHEBI:85236"/>
        <dbReference type="ChEBI" id="CHEBI:194498"/>
    </reaction>
    <physiologicalReaction direction="left-to-right" evidence="17">
        <dbReference type="Rhea" id="RHEA:75964"/>
    </physiologicalReaction>
</comment>
<dbReference type="InterPro" id="IPR023352">
    <property type="entry name" value="MAPEG-like_dom_sf"/>
</dbReference>
<evidence type="ECO:0000256" key="6">
    <source>
        <dbReference type="ARBA" id="ARBA00023002"/>
    </source>
</evidence>
<keyword evidence="7" id="KW-0443">Lipid metabolism</keyword>
<dbReference type="GO" id="GO:0004464">
    <property type="term" value="F:leukotriene-C4 synthase activity"/>
    <property type="evidence" value="ECO:0007669"/>
    <property type="project" value="UniProtKB-EC"/>
</dbReference>
<proteinExistence type="predicted"/>
<dbReference type="SUPFAM" id="SSF161084">
    <property type="entry name" value="MAPEG domain-like"/>
    <property type="match status" value="1"/>
</dbReference>
<dbReference type="GO" id="GO:0004364">
    <property type="term" value="F:glutathione transferase activity"/>
    <property type="evidence" value="ECO:0007669"/>
    <property type="project" value="TreeGrafter"/>
</dbReference>
<keyword evidence="10" id="KW-0564">Palmitate</keyword>
<feature type="transmembrane region" description="Helical" evidence="21">
    <location>
        <begin position="121"/>
        <end position="143"/>
    </location>
</feature>
<dbReference type="GO" id="GO:0005635">
    <property type="term" value="C:nuclear envelope"/>
    <property type="evidence" value="ECO:0007669"/>
    <property type="project" value="TreeGrafter"/>
</dbReference>
<organism evidence="22 23">
    <name type="scientific">Hesseltinella vesiculosa</name>
    <dbReference type="NCBI Taxonomy" id="101127"/>
    <lineage>
        <taxon>Eukaryota</taxon>
        <taxon>Fungi</taxon>
        <taxon>Fungi incertae sedis</taxon>
        <taxon>Mucoromycota</taxon>
        <taxon>Mucoromycotina</taxon>
        <taxon>Mucoromycetes</taxon>
        <taxon>Mucorales</taxon>
        <taxon>Cunninghamellaceae</taxon>
        <taxon>Hesseltinella</taxon>
    </lineage>
</organism>
<evidence type="ECO:0000256" key="1">
    <source>
        <dbReference type="ARBA" id="ARBA00004374"/>
    </source>
</evidence>
<dbReference type="EC" id="4.4.1.20" evidence="15"/>
<dbReference type="PANTHER" id="PTHR10250">
    <property type="entry name" value="MICROSOMAL GLUTATHIONE S-TRANSFERASE"/>
    <property type="match status" value="1"/>
</dbReference>
<keyword evidence="2" id="KW-0808">Transferase</keyword>
<comment type="caution">
    <text evidence="22">The sequence shown here is derived from an EMBL/GenBank/DDBJ whole genome shotgun (WGS) entry which is preliminary data.</text>
</comment>
<evidence type="ECO:0000256" key="20">
    <source>
        <dbReference type="ARBA" id="ARBA00076908"/>
    </source>
</evidence>
<keyword evidence="5 21" id="KW-1133">Transmembrane helix</keyword>
<dbReference type="EMBL" id="MCGT01000005">
    <property type="protein sequence ID" value="ORX59701.1"/>
    <property type="molecule type" value="Genomic_DNA"/>
</dbReference>
<comment type="subcellular location">
    <subcellularLocation>
        <location evidence="1">Mitochondrion outer membrane</location>
        <topology evidence="1">Multi-pass membrane protein</topology>
    </subcellularLocation>
</comment>
<evidence type="ECO:0000256" key="15">
    <source>
        <dbReference type="ARBA" id="ARBA00039056"/>
    </source>
</evidence>
<evidence type="ECO:0000256" key="10">
    <source>
        <dbReference type="ARBA" id="ARBA00023139"/>
    </source>
</evidence>
<evidence type="ECO:0000256" key="12">
    <source>
        <dbReference type="ARBA" id="ARBA00023288"/>
    </source>
</evidence>
<evidence type="ECO:0000256" key="5">
    <source>
        <dbReference type="ARBA" id="ARBA00022989"/>
    </source>
</evidence>
<evidence type="ECO:0000256" key="7">
    <source>
        <dbReference type="ARBA" id="ARBA00023098"/>
    </source>
</evidence>
<evidence type="ECO:0000256" key="19">
    <source>
        <dbReference type="ARBA" id="ARBA00075145"/>
    </source>
</evidence>
<evidence type="ECO:0000256" key="14">
    <source>
        <dbReference type="ARBA" id="ARBA00037916"/>
    </source>
</evidence>
<dbReference type="OrthoDB" id="410651at2759"/>
<comment type="pathway">
    <text evidence="14">Lipid metabolism; arachidonate metabolism.</text>
</comment>
<feature type="transmembrane region" description="Helical" evidence="21">
    <location>
        <begin position="76"/>
        <end position="100"/>
    </location>
</feature>
<dbReference type="InterPro" id="IPR050997">
    <property type="entry name" value="MAPEG"/>
</dbReference>
<evidence type="ECO:0000256" key="4">
    <source>
        <dbReference type="ARBA" id="ARBA00022787"/>
    </source>
</evidence>
<keyword evidence="23" id="KW-1185">Reference proteome</keyword>
<dbReference type="GO" id="GO:0005741">
    <property type="term" value="C:mitochondrial outer membrane"/>
    <property type="evidence" value="ECO:0007669"/>
    <property type="project" value="UniProtKB-SubCell"/>
</dbReference>
<dbReference type="Pfam" id="PF01124">
    <property type="entry name" value="MAPEG"/>
    <property type="match status" value="1"/>
</dbReference>
<keyword evidence="12" id="KW-0449">Lipoprotein</keyword>
<evidence type="ECO:0000313" key="22">
    <source>
        <dbReference type="EMBL" id="ORX59701.1"/>
    </source>
</evidence>
<evidence type="ECO:0000256" key="2">
    <source>
        <dbReference type="ARBA" id="ARBA00022679"/>
    </source>
</evidence>
<sequence>MPIVIPNEYAYVMGVSVASVLQLIWLSISVGKARSQAGVPYPYMYAEKSEAEKDPKKNKFNCAQRAHQNSLEMFPVFTTLLLVGGISHPELAAASGALFLTGRTVYAMGYKTGDPKKRTRGAFGMVGLLALLFASGSTLYKLLA</sequence>
<dbReference type="AlphaFoldDB" id="A0A1X2GSV7"/>
<accession>A0A1X2GSV7</accession>
<dbReference type="FunFam" id="1.20.120.550:FF:000004">
    <property type="entry name" value="Microsomal glutathione S-transferase 3"/>
    <property type="match status" value="1"/>
</dbReference>
<dbReference type="Gene3D" id="1.20.120.550">
    <property type="entry name" value="Membrane associated eicosanoid/glutathione metabolism-like domain"/>
    <property type="match status" value="1"/>
</dbReference>
<dbReference type="GO" id="GO:0005783">
    <property type="term" value="C:endoplasmic reticulum"/>
    <property type="evidence" value="ECO:0007669"/>
    <property type="project" value="TreeGrafter"/>
</dbReference>
<evidence type="ECO:0000256" key="21">
    <source>
        <dbReference type="SAM" id="Phobius"/>
    </source>
</evidence>
<feature type="transmembrane region" description="Helical" evidence="21">
    <location>
        <begin position="9"/>
        <end position="28"/>
    </location>
</feature>
<keyword evidence="9 21" id="KW-0472">Membrane</keyword>
<keyword evidence="6" id="KW-0560">Oxidoreductase</keyword>
<evidence type="ECO:0000256" key="17">
    <source>
        <dbReference type="ARBA" id="ARBA00051411"/>
    </source>
</evidence>
<keyword evidence="11" id="KW-0456">Lyase</keyword>
<evidence type="ECO:0000256" key="16">
    <source>
        <dbReference type="ARBA" id="ARBA00049298"/>
    </source>
</evidence>
<gene>
    <name evidence="22" type="ORF">DM01DRAFT_1333156</name>
</gene>
<evidence type="ECO:0000256" key="11">
    <source>
        <dbReference type="ARBA" id="ARBA00023239"/>
    </source>
</evidence>
<comment type="catalytic activity">
    <reaction evidence="16">
        <text>leukotriene C4 = leukotriene A4 + glutathione</text>
        <dbReference type="Rhea" id="RHEA:17617"/>
        <dbReference type="ChEBI" id="CHEBI:57463"/>
        <dbReference type="ChEBI" id="CHEBI:57925"/>
        <dbReference type="ChEBI" id="CHEBI:57973"/>
        <dbReference type="EC" id="4.4.1.20"/>
    </reaction>
    <physiologicalReaction direction="right-to-left" evidence="16">
        <dbReference type="Rhea" id="RHEA:17619"/>
    </physiologicalReaction>
</comment>
<dbReference type="InterPro" id="IPR001129">
    <property type="entry name" value="Membr-assoc_MAPEG"/>
</dbReference>
<keyword evidence="4" id="KW-1000">Mitochondrion outer membrane</keyword>
<comment type="pathway">
    <text evidence="13">Lipid metabolism; leukotriene C4 biosynthesis.</text>
</comment>
<evidence type="ECO:0000256" key="9">
    <source>
        <dbReference type="ARBA" id="ARBA00023136"/>
    </source>
</evidence>
<keyword evidence="3 21" id="KW-0812">Transmembrane</keyword>
<evidence type="ECO:0000313" key="23">
    <source>
        <dbReference type="Proteomes" id="UP000242146"/>
    </source>
</evidence>
<feature type="non-terminal residue" evidence="22">
    <location>
        <position position="1"/>
    </location>
</feature>
<reference evidence="22 23" key="1">
    <citation type="submission" date="2016-07" db="EMBL/GenBank/DDBJ databases">
        <title>Pervasive Adenine N6-methylation of Active Genes in Fungi.</title>
        <authorList>
            <consortium name="DOE Joint Genome Institute"/>
            <person name="Mondo S.J."/>
            <person name="Dannebaum R.O."/>
            <person name="Kuo R.C."/>
            <person name="Labutti K."/>
            <person name="Haridas S."/>
            <person name="Kuo A."/>
            <person name="Salamov A."/>
            <person name="Ahrendt S.R."/>
            <person name="Lipzen A."/>
            <person name="Sullivan W."/>
            <person name="Andreopoulos W.B."/>
            <person name="Clum A."/>
            <person name="Lindquist E."/>
            <person name="Daum C."/>
            <person name="Ramamoorthy G.K."/>
            <person name="Gryganskyi A."/>
            <person name="Culley D."/>
            <person name="Magnuson J.K."/>
            <person name="James T.Y."/>
            <person name="O'Malley M.A."/>
            <person name="Stajich J.E."/>
            <person name="Spatafora J.W."/>
            <person name="Visel A."/>
            <person name="Grigoriev I.V."/>
        </authorList>
    </citation>
    <scope>NUCLEOTIDE SEQUENCE [LARGE SCALE GENOMIC DNA]</scope>
    <source>
        <strain evidence="22 23">NRRL 3301</strain>
    </source>
</reference>
<dbReference type="GO" id="GO:0006629">
    <property type="term" value="P:lipid metabolic process"/>
    <property type="evidence" value="ECO:0007669"/>
    <property type="project" value="UniProtKB-KW"/>
</dbReference>
<dbReference type="PANTHER" id="PTHR10250:SF26">
    <property type="entry name" value="GLUTATHIONE S-TRANSFERASE 3, MITOCHONDRIAL"/>
    <property type="match status" value="1"/>
</dbReference>
<evidence type="ECO:0000256" key="3">
    <source>
        <dbReference type="ARBA" id="ARBA00022692"/>
    </source>
</evidence>
<dbReference type="Proteomes" id="UP000242146">
    <property type="component" value="Unassembled WGS sequence"/>
</dbReference>